<dbReference type="InterPro" id="IPR035979">
    <property type="entry name" value="RBD_domain_sf"/>
</dbReference>
<accession>A0ABR3AV79</accession>
<comment type="similarity">
    <text evidence="2">Belongs to the RENT3 family.</text>
</comment>
<feature type="compositionally biased region" description="Low complexity" evidence="5">
    <location>
        <begin position="244"/>
        <end position="275"/>
    </location>
</feature>
<evidence type="ECO:0000256" key="2">
    <source>
        <dbReference type="ARBA" id="ARBA00005991"/>
    </source>
</evidence>
<dbReference type="Gene3D" id="3.30.70.330">
    <property type="match status" value="1"/>
</dbReference>
<keyword evidence="8" id="KW-1185">Reference proteome</keyword>
<comment type="caution">
    <text evidence="7">The sequence shown here is derived from an EMBL/GenBank/DDBJ whole genome shotgun (WGS) entry which is preliminary data.</text>
</comment>
<comment type="subcellular location">
    <subcellularLocation>
        <location evidence="1">Nucleus</location>
    </subcellularLocation>
</comment>
<feature type="compositionally biased region" description="Basic and acidic residues" evidence="5">
    <location>
        <begin position="24"/>
        <end position="35"/>
    </location>
</feature>
<evidence type="ECO:0000256" key="5">
    <source>
        <dbReference type="SAM" id="MobiDB-lite"/>
    </source>
</evidence>
<organism evidence="7 8">
    <name type="scientific">Phycomyces blakesleeanus</name>
    <dbReference type="NCBI Taxonomy" id="4837"/>
    <lineage>
        <taxon>Eukaryota</taxon>
        <taxon>Fungi</taxon>
        <taxon>Fungi incertae sedis</taxon>
        <taxon>Mucoromycota</taxon>
        <taxon>Mucoromycotina</taxon>
        <taxon>Mucoromycetes</taxon>
        <taxon>Mucorales</taxon>
        <taxon>Phycomycetaceae</taxon>
        <taxon>Phycomyces</taxon>
    </lineage>
</organism>
<evidence type="ECO:0000313" key="8">
    <source>
        <dbReference type="Proteomes" id="UP001448207"/>
    </source>
</evidence>
<evidence type="ECO:0000256" key="1">
    <source>
        <dbReference type="ARBA" id="ARBA00004123"/>
    </source>
</evidence>
<keyword evidence="4" id="KW-0539">Nucleus</keyword>
<dbReference type="SUPFAM" id="SSF54928">
    <property type="entry name" value="RNA-binding domain, RBD"/>
    <property type="match status" value="1"/>
</dbReference>
<reference evidence="7 8" key="1">
    <citation type="submission" date="2024-04" db="EMBL/GenBank/DDBJ databases">
        <title>Symmetric and asymmetric DNA N6-adenine methylation regulates different biological responses in Mucorales.</title>
        <authorList>
            <consortium name="Lawrence Berkeley National Laboratory"/>
            <person name="Lax C."/>
            <person name="Mondo S.J."/>
            <person name="Osorio-Concepcion M."/>
            <person name="Muszewska A."/>
            <person name="Corrochano-Luque M."/>
            <person name="Gutierrez G."/>
            <person name="Riley R."/>
            <person name="Lipzen A."/>
            <person name="Guo J."/>
            <person name="Hundley H."/>
            <person name="Amirebrahimi M."/>
            <person name="Ng V."/>
            <person name="Lorenzo-Gutierrez D."/>
            <person name="Binder U."/>
            <person name="Yang J."/>
            <person name="Song Y."/>
            <person name="Canovas D."/>
            <person name="Navarro E."/>
            <person name="Freitag M."/>
            <person name="Gabaldon T."/>
            <person name="Grigoriev I.V."/>
            <person name="Corrochano L.M."/>
            <person name="Nicolas F.E."/>
            <person name="Garre V."/>
        </authorList>
    </citation>
    <scope>NUCLEOTIDE SEQUENCE [LARGE SCALE GENOMIC DNA]</scope>
    <source>
        <strain evidence="7 8">L51</strain>
    </source>
</reference>
<keyword evidence="3" id="KW-0866">Nonsense-mediated mRNA decay</keyword>
<dbReference type="PANTHER" id="PTHR13112">
    <property type="entry name" value="UPF3 REGULATOR OF NONSENSE TRANSCRIPTS-LIKE PROTEIN"/>
    <property type="match status" value="1"/>
</dbReference>
<feature type="compositionally biased region" description="Gly residues" evidence="5">
    <location>
        <begin position="345"/>
        <end position="362"/>
    </location>
</feature>
<evidence type="ECO:0000256" key="3">
    <source>
        <dbReference type="ARBA" id="ARBA00023161"/>
    </source>
</evidence>
<gene>
    <name evidence="7" type="ORF">J3Q64DRAFT_1751322</name>
</gene>
<dbReference type="EMBL" id="JBCLYO010000014">
    <property type="protein sequence ID" value="KAL0083047.1"/>
    <property type="molecule type" value="Genomic_DNA"/>
</dbReference>
<protein>
    <submittedName>
        <fullName evidence="7">Smg-4/UPF3 family-domain-containing protein</fullName>
    </submittedName>
</protein>
<feature type="domain" description="UPF3" evidence="6">
    <location>
        <begin position="58"/>
        <end position="237"/>
    </location>
</feature>
<sequence>MSTAPSVAVPVTEIPQPTEADSTTTKDKAKVLADKAKKKKREKAKKKAKRASRKNVLKTKVIVRRLPPNLPEEIFMNTVKPWTSEENVDYKYYVLGKLSKSKAKEHVFSRAYFHFKTMEAVIAFHQGFDGHIFVDSRGNESRAVVEFAPYQKIPKEQKTTDARAGTIDSDPDYYKFLLMLKAEENKSPEVKKGSDGLSQIERLENRLALVSAQTIAAEQANKPKTTPLLEHLRAQKAAKDSAKAKLQAQKNASRNTAKKSAATSSSAGSTPTQNGSQGGQGGAQTSADAKKPGRRERGKKKKDDKKPNGTAEKSGNSNDKQSSSERRNNNGSGKTAGNQSEKTGNGNGNGNGGGGGGGGGDKPPGTGRSREGRSRRKPAATNGGQPEKQPVIKVLNRQSGEDKTKSGNNSSPTPKRSG</sequence>
<dbReference type="PANTHER" id="PTHR13112:SF0">
    <property type="entry name" value="FI21285P1"/>
    <property type="match status" value="1"/>
</dbReference>
<dbReference type="InterPro" id="IPR005120">
    <property type="entry name" value="UPF3_dom"/>
</dbReference>
<feature type="compositionally biased region" description="Basic and acidic residues" evidence="5">
    <location>
        <begin position="234"/>
        <end position="243"/>
    </location>
</feature>
<evidence type="ECO:0000256" key="4">
    <source>
        <dbReference type="ARBA" id="ARBA00023242"/>
    </source>
</evidence>
<dbReference type="InterPro" id="IPR039722">
    <property type="entry name" value="Upf3"/>
</dbReference>
<feature type="region of interest" description="Disordered" evidence="5">
    <location>
        <begin position="1"/>
        <end position="51"/>
    </location>
</feature>
<proteinExistence type="inferred from homology"/>
<evidence type="ECO:0000313" key="7">
    <source>
        <dbReference type="EMBL" id="KAL0083047.1"/>
    </source>
</evidence>
<dbReference type="InterPro" id="IPR012677">
    <property type="entry name" value="Nucleotide-bd_a/b_plait_sf"/>
</dbReference>
<feature type="region of interest" description="Disordered" evidence="5">
    <location>
        <begin position="234"/>
        <end position="418"/>
    </location>
</feature>
<name>A0ABR3AV79_PHYBL</name>
<evidence type="ECO:0000259" key="6">
    <source>
        <dbReference type="Pfam" id="PF03467"/>
    </source>
</evidence>
<dbReference type="Pfam" id="PF03467">
    <property type="entry name" value="Smg4_UPF3"/>
    <property type="match status" value="1"/>
</dbReference>
<feature type="compositionally biased region" description="Basic residues" evidence="5">
    <location>
        <begin position="292"/>
        <end position="303"/>
    </location>
</feature>
<feature type="compositionally biased region" description="Polar residues" evidence="5">
    <location>
        <begin position="311"/>
        <end position="321"/>
    </location>
</feature>
<dbReference type="CDD" id="cd12455">
    <property type="entry name" value="RRM_like_Smg4_UPF3"/>
    <property type="match status" value="1"/>
</dbReference>
<dbReference type="Proteomes" id="UP001448207">
    <property type="component" value="Unassembled WGS sequence"/>
</dbReference>
<feature type="compositionally biased region" description="Basic residues" evidence="5">
    <location>
        <begin position="36"/>
        <end position="51"/>
    </location>
</feature>
<feature type="compositionally biased region" description="Polar residues" evidence="5">
    <location>
        <begin position="406"/>
        <end position="418"/>
    </location>
</feature>